<feature type="domain" description="FAD-binding" evidence="6">
    <location>
        <begin position="132"/>
        <end position="324"/>
    </location>
</feature>
<dbReference type="GO" id="GO:0071949">
    <property type="term" value="F:FAD binding"/>
    <property type="evidence" value="ECO:0007669"/>
    <property type="project" value="InterPro"/>
</dbReference>
<evidence type="ECO:0000256" key="5">
    <source>
        <dbReference type="SAM" id="MobiDB-lite"/>
    </source>
</evidence>
<evidence type="ECO:0000313" key="8">
    <source>
        <dbReference type="Proteomes" id="UP000696485"/>
    </source>
</evidence>
<comment type="similarity">
    <text evidence="1">Belongs to the paxM FAD-dependent monooxygenase family.</text>
</comment>
<dbReference type="Proteomes" id="UP000696485">
    <property type="component" value="Unassembled WGS sequence"/>
</dbReference>
<name>A0A9P5VR99_9FUNG</name>
<organism evidence="7 8">
    <name type="scientific">Podila minutissima</name>
    <dbReference type="NCBI Taxonomy" id="64525"/>
    <lineage>
        <taxon>Eukaryota</taxon>
        <taxon>Fungi</taxon>
        <taxon>Fungi incertae sedis</taxon>
        <taxon>Mucoromycota</taxon>
        <taxon>Mortierellomycotina</taxon>
        <taxon>Mortierellomycetes</taxon>
        <taxon>Mortierellales</taxon>
        <taxon>Mortierellaceae</taxon>
        <taxon>Podila</taxon>
    </lineage>
</organism>
<reference evidence="7" key="1">
    <citation type="journal article" date="2020" name="Fungal Divers.">
        <title>Resolving the Mortierellaceae phylogeny through synthesis of multi-gene phylogenetics and phylogenomics.</title>
        <authorList>
            <person name="Vandepol N."/>
            <person name="Liber J."/>
            <person name="Desiro A."/>
            <person name="Na H."/>
            <person name="Kennedy M."/>
            <person name="Barry K."/>
            <person name="Grigoriev I.V."/>
            <person name="Miller A.N."/>
            <person name="O'Donnell K."/>
            <person name="Stajich J.E."/>
            <person name="Bonito G."/>
        </authorList>
    </citation>
    <scope>NUCLEOTIDE SEQUENCE</scope>
    <source>
        <strain evidence="7">NVP1</strain>
    </source>
</reference>
<gene>
    <name evidence="7" type="ORF">BG006_003982</name>
</gene>
<dbReference type="SUPFAM" id="SSF51905">
    <property type="entry name" value="FAD/NAD(P)-binding domain"/>
    <property type="match status" value="1"/>
</dbReference>
<feature type="compositionally biased region" description="Polar residues" evidence="5">
    <location>
        <begin position="1"/>
        <end position="16"/>
    </location>
</feature>
<evidence type="ECO:0000256" key="2">
    <source>
        <dbReference type="ARBA" id="ARBA00022630"/>
    </source>
</evidence>
<feature type="domain" description="FAD-binding" evidence="6">
    <location>
        <begin position="38"/>
        <end position="108"/>
    </location>
</feature>
<evidence type="ECO:0000259" key="6">
    <source>
        <dbReference type="Pfam" id="PF01494"/>
    </source>
</evidence>
<dbReference type="GO" id="GO:0004497">
    <property type="term" value="F:monooxygenase activity"/>
    <property type="evidence" value="ECO:0007669"/>
    <property type="project" value="InterPro"/>
</dbReference>
<dbReference type="Pfam" id="PF01494">
    <property type="entry name" value="FAD_binding_3"/>
    <property type="match status" value="2"/>
</dbReference>
<evidence type="ECO:0000256" key="4">
    <source>
        <dbReference type="ARBA" id="ARBA00023002"/>
    </source>
</evidence>
<dbReference type="PANTHER" id="PTHR47356">
    <property type="entry name" value="FAD-DEPENDENT MONOOXYGENASE ASQG-RELATED"/>
    <property type="match status" value="1"/>
</dbReference>
<dbReference type="InterPro" id="IPR050562">
    <property type="entry name" value="FAD_mOase_fung"/>
</dbReference>
<evidence type="ECO:0000256" key="1">
    <source>
        <dbReference type="ARBA" id="ARBA00007992"/>
    </source>
</evidence>
<dbReference type="InterPro" id="IPR002938">
    <property type="entry name" value="FAD-bd"/>
</dbReference>
<accession>A0A9P5VR99</accession>
<dbReference type="Gene3D" id="3.50.50.60">
    <property type="entry name" value="FAD/NAD(P)-binding domain"/>
    <property type="match status" value="2"/>
</dbReference>
<keyword evidence="4" id="KW-0560">Oxidoreductase</keyword>
<feature type="region of interest" description="Disordered" evidence="5">
    <location>
        <begin position="1"/>
        <end position="28"/>
    </location>
</feature>
<keyword evidence="3" id="KW-0274">FAD</keyword>
<evidence type="ECO:0000313" key="7">
    <source>
        <dbReference type="EMBL" id="KAF9337587.1"/>
    </source>
</evidence>
<dbReference type="AlphaFoldDB" id="A0A9P5VR99"/>
<dbReference type="EMBL" id="JAAAUY010000022">
    <property type="protein sequence ID" value="KAF9337587.1"/>
    <property type="molecule type" value="Genomic_DNA"/>
</dbReference>
<protein>
    <recommendedName>
        <fullName evidence="6">FAD-binding domain-containing protein</fullName>
    </recommendedName>
</protein>
<dbReference type="PANTHER" id="PTHR47356:SF2">
    <property type="entry name" value="FAD-BINDING DOMAIN-CONTAINING PROTEIN-RELATED"/>
    <property type="match status" value="1"/>
</dbReference>
<evidence type="ECO:0000256" key="3">
    <source>
        <dbReference type="ARBA" id="ARBA00022827"/>
    </source>
</evidence>
<keyword evidence="2" id="KW-0285">Flavoprotein</keyword>
<dbReference type="InterPro" id="IPR036188">
    <property type="entry name" value="FAD/NAD-bd_sf"/>
</dbReference>
<keyword evidence="8" id="KW-1185">Reference proteome</keyword>
<proteinExistence type="inferred from homology"/>
<sequence>MASTHRPSSSRESTINSTHSTSSHSFPASCEKSTVTKATVIIVGSGIGGLTLAALLERAGIEYQIFERAAKVKPLGSALSIGPNIMYLFGQLGILDEILANAKPFGFSTGYNLQRQATRTLDYSPAEKIDILVGADGAYSSVRQNLYKALNAKGKLPKADNADLPFNSVCLVGQTMPLDPEEFPHLKDSHTWFETMVGQDKPYAWGPEAAEAMCKEVSDFPVARNNMTLGDLFNRTPKDMISKVMLEEKLFDTWHGNRIVLLGDACHKMFPSAGLGAVSAMQDAVTLANCLYELSQYPSTAEISKAFKHYQNERYPFAKNAYDTSHRLAGVVGTNWYNHMFRTVMKWMPKSLFTKSLVVMYSYRPQASFLKYIPDKGQIKPAPQPSLDRARARVRADLAKAKARAI</sequence>
<comment type="caution">
    <text evidence="7">The sequence shown here is derived from an EMBL/GenBank/DDBJ whole genome shotgun (WGS) entry which is preliminary data.</text>
</comment>